<protein>
    <recommendedName>
        <fullName evidence="4">DUF3278 domain-containing protein</fullName>
    </recommendedName>
</protein>
<evidence type="ECO:0000256" key="1">
    <source>
        <dbReference type="SAM" id="Phobius"/>
    </source>
</evidence>
<feature type="transmembrane region" description="Helical" evidence="1">
    <location>
        <begin position="54"/>
        <end position="75"/>
    </location>
</feature>
<gene>
    <name evidence="2" type="ORF">KCG49_07110</name>
</gene>
<evidence type="ECO:0008006" key="4">
    <source>
        <dbReference type="Google" id="ProtNLM"/>
    </source>
</evidence>
<comment type="caution">
    <text evidence="2">The sequence shown here is derived from an EMBL/GenBank/DDBJ whole genome shotgun (WGS) entry which is preliminary data.</text>
</comment>
<keyword evidence="1" id="KW-1133">Transmembrane helix</keyword>
<sequence length="146" mass="17312">MTKTKEMLESRKTQHREFVQSVITRMNTNSFQIKGMMVTILAAFLAIYASNKNILFIVIPIPIVTLFWLFDAYYIQLERKFRGIYKDICDLTPEKDIKTKMVFEMNPKLYTSGQYNYWNVLFKSSVTPFYLIINITLVICYFILKT</sequence>
<proteinExistence type="predicted"/>
<dbReference type="AlphaFoldDB" id="A0A9X1F7N6"/>
<name>A0A9X1F7N6_9FLAO</name>
<organism evidence="2 3">
    <name type="scientific">Winogradskyella luteola</name>
    <dbReference type="NCBI Taxonomy" id="2828330"/>
    <lineage>
        <taxon>Bacteria</taxon>
        <taxon>Pseudomonadati</taxon>
        <taxon>Bacteroidota</taxon>
        <taxon>Flavobacteriia</taxon>
        <taxon>Flavobacteriales</taxon>
        <taxon>Flavobacteriaceae</taxon>
        <taxon>Winogradskyella</taxon>
    </lineage>
</organism>
<dbReference type="Proteomes" id="UP001138894">
    <property type="component" value="Unassembled WGS sequence"/>
</dbReference>
<reference evidence="2" key="1">
    <citation type="submission" date="2021-04" db="EMBL/GenBank/DDBJ databases">
        <authorList>
            <person name="Pira H."/>
            <person name="Risdian C."/>
            <person name="Wink J."/>
        </authorList>
    </citation>
    <scope>NUCLEOTIDE SEQUENCE</scope>
    <source>
        <strain evidence="2">WHY3</strain>
    </source>
</reference>
<keyword evidence="1" id="KW-0812">Transmembrane</keyword>
<feature type="transmembrane region" description="Helical" evidence="1">
    <location>
        <begin position="126"/>
        <end position="144"/>
    </location>
</feature>
<dbReference type="RefSeq" id="WP_218545491.1">
    <property type="nucleotide sequence ID" value="NZ_JAGSPD010000004.1"/>
</dbReference>
<feature type="transmembrane region" description="Helical" evidence="1">
    <location>
        <begin position="31"/>
        <end position="48"/>
    </location>
</feature>
<keyword evidence="1" id="KW-0472">Membrane</keyword>
<dbReference type="EMBL" id="JAGSPD010000004">
    <property type="protein sequence ID" value="MBV7268952.1"/>
    <property type="molecule type" value="Genomic_DNA"/>
</dbReference>
<accession>A0A9X1F7N6</accession>
<keyword evidence="3" id="KW-1185">Reference proteome</keyword>
<evidence type="ECO:0000313" key="2">
    <source>
        <dbReference type="EMBL" id="MBV7268952.1"/>
    </source>
</evidence>
<evidence type="ECO:0000313" key="3">
    <source>
        <dbReference type="Proteomes" id="UP001138894"/>
    </source>
</evidence>